<dbReference type="AlphaFoldDB" id="A0AAV4ANX8"/>
<gene>
    <name evidence="1" type="ORF">PoB_003555800</name>
</gene>
<evidence type="ECO:0000313" key="2">
    <source>
        <dbReference type="Proteomes" id="UP000735302"/>
    </source>
</evidence>
<comment type="caution">
    <text evidence="1">The sequence shown here is derived from an EMBL/GenBank/DDBJ whole genome shotgun (WGS) entry which is preliminary data.</text>
</comment>
<name>A0AAV4ANX8_9GAST</name>
<protein>
    <submittedName>
        <fullName evidence="1">Uncharacterized protein</fullName>
    </submittedName>
</protein>
<dbReference type="EMBL" id="BLXT01004058">
    <property type="protein sequence ID" value="GFO09053.1"/>
    <property type="molecule type" value="Genomic_DNA"/>
</dbReference>
<dbReference type="Proteomes" id="UP000735302">
    <property type="component" value="Unassembled WGS sequence"/>
</dbReference>
<proteinExistence type="predicted"/>
<keyword evidence="2" id="KW-1185">Reference proteome</keyword>
<evidence type="ECO:0000313" key="1">
    <source>
        <dbReference type="EMBL" id="GFO09053.1"/>
    </source>
</evidence>
<organism evidence="1 2">
    <name type="scientific">Plakobranchus ocellatus</name>
    <dbReference type="NCBI Taxonomy" id="259542"/>
    <lineage>
        <taxon>Eukaryota</taxon>
        <taxon>Metazoa</taxon>
        <taxon>Spiralia</taxon>
        <taxon>Lophotrochozoa</taxon>
        <taxon>Mollusca</taxon>
        <taxon>Gastropoda</taxon>
        <taxon>Heterobranchia</taxon>
        <taxon>Euthyneura</taxon>
        <taxon>Panpulmonata</taxon>
        <taxon>Sacoglossa</taxon>
        <taxon>Placobranchoidea</taxon>
        <taxon>Plakobranchidae</taxon>
        <taxon>Plakobranchus</taxon>
    </lineage>
</organism>
<accession>A0AAV4ANX8</accession>
<reference evidence="1 2" key="1">
    <citation type="journal article" date="2021" name="Elife">
        <title>Chloroplast acquisition without the gene transfer in kleptoplastic sea slugs, Plakobranchus ocellatus.</title>
        <authorList>
            <person name="Maeda T."/>
            <person name="Takahashi S."/>
            <person name="Yoshida T."/>
            <person name="Shimamura S."/>
            <person name="Takaki Y."/>
            <person name="Nagai Y."/>
            <person name="Toyoda A."/>
            <person name="Suzuki Y."/>
            <person name="Arimoto A."/>
            <person name="Ishii H."/>
            <person name="Satoh N."/>
            <person name="Nishiyama T."/>
            <person name="Hasebe M."/>
            <person name="Maruyama T."/>
            <person name="Minagawa J."/>
            <person name="Obokata J."/>
            <person name="Shigenobu S."/>
        </authorList>
    </citation>
    <scope>NUCLEOTIDE SEQUENCE [LARGE SCALE GENOMIC DNA]</scope>
</reference>
<sequence length="178" mass="20513">MRPGRETELQPSDDTTVRLDKIVSPGAWAYSRVEFYGTHYGEPKYRGNGIKSRTKHTATGCEASFVLKYKYYDKVLKIHMVYNHPTTPLTYSQEYQVKRFTQTQKEHMKSIIQWNLLKYGGSTDEMAELIDSIEDLQQHGQVKVVVSDNGSGNVLDILAFSTHHMKDFFNKYPRPTIA</sequence>